<dbReference type="PaxDb" id="3880-AES95302"/>
<dbReference type="EMBL" id="CM001221">
    <property type="protein sequence ID" value="AES95302.1"/>
    <property type="molecule type" value="Genomic_DNA"/>
</dbReference>
<dbReference type="EnsemblPlants" id="AES95302">
    <property type="protein sequence ID" value="AES95302"/>
    <property type="gene ID" value="MTR_5g024010"/>
</dbReference>
<evidence type="ECO:0000313" key="1">
    <source>
        <dbReference type="EMBL" id="AES95302.1"/>
    </source>
</evidence>
<keyword evidence="3" id="KW-1185">Reference proteome</keyword>
<gene>
    <name evidence="1" type="ordered locus">MTR_5g024010</name>
</gene>
<sequence length="105" mass="11883">MYHILERLRVRSTASPYVLIIFVSVNIKQKIESLIIPSSTDKNVEIVKPDVLIGVQTLVPPLCVCELMMTLPFLLCTKKQAKDWDIVICLGEVQILDFPTTHFNG</sequence>
<reference evidence="1 3" key="1">
    <citation type="journal article" date="2011" name="Nature">
        <title>The Medicago genome provides insight into the evolution of rhizobial symbioses.</title>
        <authorList>
            <person name="Young N.D."/>
            <person name="Debelle F."/>
            <person name="Oldroyd G.E."/>
            <person name="Geurts R."/>
            <person name="Cannon S.B."/>
            <person name="Udvardi M.K."/>
            <person name="Benedito V.A."/>
            <person name="Mayer K.F."/>
            <person name="Gouzy J."/>
            <person name="Schoof H."/>
            <person name="Van de Peer Y."/>
            <person name="Proost S."/>
            <person name="Cook D.R."/>
            <person name="Meyers B.C."/>
            <person name="Spannagl M."/>
            <person name="Cheung F."/>
            <person name="De Mita S."/>
            <person name="Krishnakumar V."/>
            <person name="Gundlach H."/>
            <person name="Zhou S."/>
            <person name="Mudge J."/>
            <person name="Bharti A.K."/>
            <person name="Murray J.D."/>
            <person name="Naoumkina M.A."/>
            <person name="Rosen B."/>
            <person name="Silverstein K.A."/>
            <person name="Tang H."/>
            <person name="Rombauts S."/>
            <person name="Zhao P.X."/>
            <person name="Zhou P."/>
            <person name="Barbe V."/>
            <person name="Bardou P."/>
            <person name="Bechner M."/>
            <person name="Bellec A."/>
            <person name="Berger A."/>
            <person name="Berges H."/>
            <person name="Bidwell S."/>
            <person name="Bisseling T."/>
            <person name="Choisne N."/>
            <person name="Couloux A."/>
            <person name="Denny R."/>
            <person name="Deshpande S."/>
            <person name="Dai X."/>
            <person name="Doyle J.J."/>
            <person name="Dudez A.M."/>
            <person name="Farmer A.D."/>
            <person name="Fouteau S."/>
            <person name="Franken C."/>
            <person name="Gibelin C."/>
            <person name="Gish J."/>
            <person name="Goldstein S."/>
            <person name="Gonzalez A.J."/>
            <person name="Green P.J."/>
            <person name="Hallab A."/>
            <person name="Hartog M."/>
            <person name="Hua A."/>
            <person name="Humphray S.J."/>
            <person name="Jeong D.H."/>
            <person name="Jing Y."/>
            <person name="Jocker A."/>
            <person name="Kenton S.M."/>
            <person name="Kim D.J."/>
            <person name="Klee K."/>
            <person name="Lai H."/>
            <person name="Lang C."/>
            <person name="Lin S."/>
            <person name="Macmil S.L."/>
            <person name="Magdelenat G."/>
            <person name="Matthews L."/>
            <person name="McCorrison J."/>
            <person name="Monaghan E.L."/>
            <person name="Mun J.H."/>
            <person name="Najar F.Z."/>
            <person name="Nicholson C."/>
            <person name="Noirot C."/>
            <person name="O'Bleness M."/>
            <person name="Paule C.R."/>
            <person name="Poulain J."/>
            <person name="Prion F."/>
            <person name="Qin B."/>
            <person name="Qu C."/>
            <person name="Retzel E.F."/>
            <person name="Riddle C."/>
            <person name="Sallet E."/>
            <person name="Samain S."/>
            <person name="Samson N."/>
            <person name="Sanders I."/>
            <person name="Saurat O."/>
            <person name="Scarpelli C."/>
            <person name="Schiex T."/>
            <person name="Segurens B."/>
            <person name="Severin A.J."/>
            <person name="Sherrier D.J."/>
            <person name="Shi R."/>
            <person name="Sims S."/>
            <person name="Singer S.R."/>
            <person name="Sinharoy S."/>
            <person name="Sterck L."/>
            <person name="Viollet A."/>
            <person name="Wang B.B."/>
            <person name="Wang K."/>
            <person name="Wang M."/>
            <person name="Wang X."/>
            <person name="Warfsmann J."/>
            <person name="Weissenbach J."/>
            <person name="White D.D."/>
            <person name="White J.D."/>
            <person name="Wiley G.B."/>
            <person name="Wincker P."/>
            <person name="Xing Y."/>
            <person name="Yang L."/>
            <person name="Yao Z."/>
            <person name="Ying F."/>
            <person name="Zhai J."/>
            <person name="Zhou L."/>
            <person name="Zuber A."/>
            <person name="Denarie J."/>
            <person name="Dixon R.A."/>
            <person name="May G.D."/>
            <person name="Schwartz D.C."/>
            <person name="Rogers J."/>
            <person name="Quetier F."/>
            <person name="Town C.D."/>
            <person name="Roe B.A."/>
        </authorList>
    </citation>
    <scope>NUCLEOTIDE SEQUENCE [LARGE SCALE GENOMIC DNA]</scope>
    <source>
        <strain evidence="1">A17</strain>
        <strain evidence="2 3">cv. Jemalong A17</strain>
    </source>
</reference>
<organism evidence="1 3">
    <name type="scientific">Medicago truncatula</name>
    <name type="common">Barrel medic</name>
    <name type="synonym">Medicago tribuloides</name>
    <dbReference type="NCBI Taxonomy" id="3880"/>
    <lineage>
        <taxon>Eukaryota</taxon>
        <taxon>Viridiplantae</taxon>
        <taxon>Streptophyta</taxon>
        <taxon>Embryophyta</taxon>
        <taxon>Tracheophyta</taxon>
        <taxon>Spermatophyta</taxon>
        <taxon>Magnoliopsida</taxon>
        <taxon>eudicotyledons</taxon>
        <taxon>Gunneridae</taxon>
        <taxon>Pentapetalae</taxon>
        <taxon>rosids</taxon>
        <taxon>fabids</taxon>
        <taxon>Fabales</taxon>
        <taxon>Fabaceae</taxon>
        <taxon>Papilionoideae</taxon>
        <taxon>50 kb inversion clade</taxon>
        <taxon>NPAAA clade</taxon>
        <taxon>Hologalegina</taxon>
        <taxon>IRL clade</taxon>
        <taxon>Trifolieae</taxon>
        <taxon>Medicago</taxon>
    </lineage>
</organism>
<reference evidence="2" key="3">
    <citation type="submission" date="2015-04" db="UniProtKB">
        <authorList>
            <consortium name="EnsemblPlants"/>
        </authorList>
    </citation>
    <scope>IDENTIFICATION</scope>
    <source>
        <strain evidence="2">cv. Jemalong A17</strain>
    </source>
</reference>
<dbReference type="Proteomes" id="UP000002051">
    <property type="component" value="Chromosome 5"/>
</dbReference>
<name>G7K035_MEDTR</name>
<proteinExistence type="predicted"/>
<evidence type="ECO:0000313" key="2">
    <source>
        <dbReference type="EnsemblPlants" id="AES95302"/>
    </source>
</evidence>
<dbReference type="AlphaFoldDB" id="G7K035"/>
<reference evidence="1 3" key="2">
    <citation type="journal article" date="2014" name="BMC Genomics">
        <title>An improved genome release (version Mt4.0) for the model legume Medicago truncatula.</title>
        <authorList>
            <person name="Tang H."/>
            <person name="Krishnakumar V."/>
            <person name="Bidwell S."/>
            <person name="Rosen B."/>
            <person name="Chan A."/>
            <person name="Zhou S."/>
            <person name="Gentzbittel L."/>
            <person name="Childs K.L."/>
            <person name="Yandell M."/>
            <person name="Gundlach H."/>
            <person name="Mayer K.F."/>
            <person name="Schwartz D.C."/>
            <person name="Town C.D."/>
        </authorList>
    </citation>
    <scope>GENOME REANNOTATION</scope>
    <source>
        <strain evidence="2 3">cv. Jemalong A17</strain>
    </source>
</reference>
<dbReference type="HOGENOM" id="CLU_2240592_0_0_1"/>
<protein>
    <submittedName>
        <fullName evidence="1 2">Uncharacterized protein</fullName>
    </submittedName>
</protein>
<accession>G7K035</accession>
<evidence type="ECO:0000313" key="3">
    <source>
        <dbReference type="Proteomes" id="UP000002051"/>
    </source>
</evidence>